<protein>
    <submittedName>
        <fullName evidence="1">Uncharacterized protein</fullName>
    </submittedName>
</protein>
<organism evidence="1 2">
    <name type="scientific">Violaceomyces palustris</name>
    <dbReference type="NCBI Taxonomy" id="1673888"/>
    <lineage>
        <taxon>Eukaryota</taxon>
        <taxon>Fungi</taxon>
        <taxon>Dikarya</taxon>
        <taxon>Basidiomycota</taxon>
        <taxon>Ustilaginomycotina</taxon>
        <taxon>Ustilaginomycetes</taxon>
        <taxon>Violaceomycetales</taxon>
        <taxon>Violaceomycetaceae</taxon>
        <taxon>Violaceomyces</taxon>
    </lineage>
</organism>
<dbReference type="EMBL" id="KZ820068">
    <property type="protein sequence ID" value="PWN49315.1"/>
    <property type="molecule type" value="Genomic_DNA"/>
</dbReference>
<dbReference type="Proteomes" id="UP000245626">
    <property type="component" value="Unassembled WGS sequence"/>
</dbReference>
<gene>
    <name evidence="1" type="ORF">IE53DRAFT_388488</name>
</gene>
<keyword evidence="2" id="KW-1185">Reference proteome</keyword>
<sequence length="67" mass="7253">MKGGSQVGRCLLQVVIQAIQTNLAQPQLLTQAPVCSEERKNPRANHLEWIGKETEGKEGKVRTVGAG</sequence>
<name>A0ACD0NU11_9BASI</name>
<accession>A0ACD0NU11</accession>
<evidence type="ECO:0000313" key="1">
    <source>
        <dbReference type="EMBL" id="PWN49315.1"/>
    </source>
</evidence>
<proteinExistence type="predicted"/>
<reference evidence="1 2" key="1">
    <citation type="journal article" date="2018" name="Mol. Biol. Evol.">
        <title>Broad Genomic Sampling Reveals a Smut Pathogenic Ancestry of the Fungal Clade Ustilaginomycotina.</title>
        <authorList>
            <person name="Kijpornyongpan T."/>
            <person name="Mondo S.J."/>
            <person name="Barry K."/>
            <person name="Sandor L."/>
            <person name="Lee J."/>
            <person name="Lipzen A."/>
            <person name="Pangilinan J."/>
            <person name="LaButti K."/>
            <person name="Hainaut M."/>
            <person name="Henrissat B."/>
            <person name="Grigoriev I.V."/>
            <person name="Spatafora J.W."/>
            <person name="Aime M.C."/>
        </authorList>
    </citation>
    <scope>NUCLEOTIDE SEQUENCE [LARGE SCALE GENOMIC DNA]</scope>
    <source>
        <strain evidence="1 2">SA 807</strain>
    </source>
</reference>
<evidence type="ECO:0000313" key="2">
    <source>
        <dbReference type="Proteomes" id="UP000245626"/>
    </source>
</evidence>